<proteinExistence type="predicted"/>
<dbReference type="AlphaFoldDB" id="A0A2N1E7Z8"/>
<dbReference type="EMBL" id="NVXX01000014">
    <property type="protein sequence ID" value="PKH21639.1"/>
    <property type="molecule type" value="Genomic_DNA"/>
</dbReference>
<evidence type="ECO:0000313" key="3">
    <source>
        <dbReference type="Proteomes" id="UP000233564"/>
    </source>
</evidence>
<dbReference type="InterPro" id="IPR038729">
    <property type="entry name" value="Rad50/SbcC_AAA"/>
</dbReference>
<dbReference type="GO" id="GO:0006302">
    <property type="term" value="P:double-strand break repair"/>
    <property type="evidence" value="ECO:0007669"/>
    <property type="project" value="InterPro"/>
</dbReference>
<dbReference type="Pfam" id="PF13476">
    <property type="entry name" value="AAA_23"/>
    <property type="match status" value="1"/>
</dbReference>
<dbReference type="GO" id="GO:0016887">
    <property type="term" value="F:ATP hydrolysis activity"/>
    <property type="evidence" value="ECO:0007669"/>
    <property type="project" value="InterPro"/>
</dbReference>
<dbReference type="RefSeq" id="WP_101219814.1">
    <property type="nucleotide sequence ID" value="NZ_KZ477993.1"/>
</dbReference>
<sequence>MKLNIKKLVLKNFKAFVAHQFEIGSCNLAILDGPNGFGKTSFFDAVEFLLTGDIGRYNNLENSVVDKRSIALGSPIVHDQAVPGAEISIVAEIETSHGLFYLKRSASKDKLDKGKGLGLKLFKLYELTSIDGEGRLVQDEESFLGAILGVGYLRDFKLFHYIEQEDNTAILKSKASTKQQKIDHLFDVGDYREKIKKIDSAKELIASLKTTAKREDLSSRKTEIEQLHRSVNVGNENVSEPFQRLISATHQPWDHEDIVVKSSIIATWLGDEGALNRLRKFIEGVDNFINSKYNSKIDKVLKPKQEALESLLRFGGRLDSIAVYKNDVALYDFGVDFLSKFESGIPSSLKEDLKFDSEVFDSFGFELNYNDFSQAVAEIKLIVENSSAVELAYNELKAARDLFVSKYSSEHISHDDPNCPACGYDWKSYDELLRHMESQRLVLETLVDVNGEALKRNIELFERKVLGPIRKAIGEHAAVQKDSIDYKKKITELREEQVSYLRKLVRAYLSYDIDVRPFYCISFDLQESLDVNRLGEAVSALYRVVDHDSIDEDFQEIFEQVFLEDDNAALSLELDSIDRKISYVKAAYTRSIYGDIKDKEKSYSAAEDIYKKAIYLDKALSKLRDIYNENLNSYVASIAKGIEVLFHIYSGRLLQNFQSGLGIFIETDGKNLSFRENPKKLHDVIFSMSSGQLSSLVLSFTLALNKRYARNAILLIDDPVQTLDDINVAGFVDLLRAEFSDRQIILSTHEDEMSAYMQYKFKKYNLDAEGLDFKQVFAVN</sequence>
<organism evidence="2 3">
    <name type="scientific">Pseudomonas fluorescens</name>
    <dbReference type="NCBI Taxonomy" id="294"/>
    <lineage>
        <taxon>Bacteria</taxon>
        <taxon>Pseudomonadati</taxon>
        <taxon>Pseudomonadota</taxon>
        <taxon>Gammaproteobacteria</taxon>
        <taxon>Pseudomonadales</taxon>
        <taxon>Pseudomonadaceae</taxon>
        <taxon>Pseudomonas</taxon>
    </lineage>
</organism>
<evidence type="ECO:0000313" key="2">
    <source>
        <dbReference type="EMBL" id="PKH21639.1"/>
    </source>
</evidence>
<comment type="caution">
    <text evidence="2">The sequence shown here is derived from an EMBL/GenBank/DDBJ whole genome shotgun (WGS) entry which is preliminary data.</text>
</comment>
<dbReference type="GO" id="GO:0005524">
    <property type="term" value="F:ATP binding"/>
    <property type="evidence" value="ECO:0007669"/>
    <property type="project" value="InterPro"/>
</dbReference>
<gene>
    <name evidence="2" type="ORF">CIB54_11255</name>
</gene>
<accession>A0A2N1E7Z8</accession>
<dbReference type="Proteomes" id="UP000233564">
    <property type="component" value="Unassembled WGS sequence"/>
</dbReference>
<dbReference type="InterPro" id="IPR027417">
    <property type="entry name" value="P-loop_NTPase"/>
</dbReference>
<evidence type="ECO:0000259" key="1">
    <source>
        <dbReference type="Pfam" id="PF13476"/>
    </source>
</evidence>
<dbReference type="SUPFAM" id="SSF52540">
    <property type="entry name" value="P-loop containing nucleoside triphosphate hydrolases"/>
    <property type="match status" value="1"/>
</dbReference>
<name>A0A2N1E7Z8_PSEFL</name>
<dbReference type="Gene3D" id="3.40.50.300">
    <property type="entry name" value="P-loop containing nucleotide triphosphate hydrolases"/>
    <property type="match status" value="2"/>
</dbReference>
<dbReference type="GO" id="GO:0000731">
    <property type="term" value="P:DNA synthesis involved in DNA repair"/>
    <property type="evidence" value="ECO:0007669"/>
    <property type="project" value="TreeGrafter"/>
</dbReference>
<protein>
    <recommendedName>
        <fullName evidence="1">Rad50/SbcC-type AAA domain-containing protein</fullName>
    </recommendedName>
</protein>
<dbReference type="PANTHER" id="PTHR32182">
    <property type="entry name" value="DNA REPLICATION AND REPAIR PROTEIN RECF"/>
    <property type="match status" value="1"/>
</dbReference>
<reference evidence="2 3" key="1">
    <citation type="submission" date="2017-08" db="EMBL/GenBank/DDBJ databases">
        <authorList>
            <person name="de Groot N.N."/>
        </authorList>
    </citation>
    <scope>NUCLEOTIDE SEQUENCE [LARGE SCALE GENOMIC DNA]</scope>
    <source>
        <strain evidence="2 3">PfR 37</strain>
    </source>
</reference>
<feature type="domain" description="Rad50/SbcC-type AAA" evidence="1">
    <location>
        <begin position="7"/>
        <end position="227"/>
    </location>
</feature>
<dbReference type="PANTHER" id="PTHR32182:SF0">
    <property type="entry name" value="DNA REPLICATION AND REPAIR PROTEIN RECF"/>
    <property type="match status" value="1"/>
</dbReference>
<dbReference type="CDD" id="cd00267">
    <property type="entry name" value="ABC_ATPase"/>
    <property type="match status" value="1"/>
</dbReference>